<protein>
    <recommendedName>
        <fullName evidence="4">DUF1766-domain-containing protein</fullName>
    </recommendedName>
</protein>
<evidence type="ECO:0000313" key="3">
    <source>
        <dbReference type="Proteomes" id="UP000807342"/>
    </source>
</evidence>
<dbReference type="PANTHER" id="PTHR28094">
    <property type="entry name" value="MEIOTICALLY UP-REGULATED GENE 113 PROTEIN"/>
    <property type="match status" value="1"/>
</dbReference>
<accession>A0A9P6C1D8</accession>
<feature type="compositionally biased region" description="Polar residues" evidence="1">
    <location>
        <begin position="154"/>
        <end position="198"/>
    </location>
</feature>
<evidence type="ECO:0008006" key="4">
    <source>
        <dbReference type="Google" id="ProtNLM"/>
    </source>
</evidence>
<feature type="compositionally biased region" description="Pro residues" evidence="1">
    <location>
        <begin position="133"/>
        <end position="145"/>
    </location>
</feature>
<name>A0A9P6C1D8_9AGAR</name>
<evidence type="ECO:0000256" key="1">
    <source>
        <dbReference type="SAM" id="MobiDB-lite"/>
    </source>
</evidence>
<comment type="caution">
    <text evidence="2">The sequence shown here is derived from an EMBL/GenBank/DDBJ whole genome shotgun (WGS) entry which is preliminary data.</text>
</comment>
<organism evidence="2 3">
    <name type="scientific">Macrolepiota fuliginosa MF-IS2</name>
    <dbReference type="NCBI Taxonomy" id="1400762"/>
    <lineage>
        <taxon>Eukaryota</taxon>
        <taxon>Fungi</taxon>
        <taxon>Dikarya</taxon>
        <taxon>Basidiomycota</taxon>
        <taxon>Agaricomycotina</taxon>
        <taxon>Agaricomycetes</taxon>
        <taxon>Agaricomycetidae</taxon>
        <taxon>Agaricales</taxon>
        <taxon>Agaricineae</taxon>
        <taxon>Agaricaceae</taxon>
        <taxon>Macrolepiota</taxon>
    </lineage>
</organism>
<proteinExistence type="predicted"/>
<evidence type="ECO:0000313" key="2">
    <source>
        <dbReference type="EMBL" id="KAF9448341.1"/>
    </source>
</evidence>
<dbReference type="Proteomes" id="UP000807342">
    <property type="component" value="Unassembled WGS sequence"/>
</dbReference>
<gene>
    <name evidence="2" type="ORF">P691DRAFT_800908</name>
</gene>
<feature type="region of interest" description="Disordered" evidence="1">
    <location>
        <begin position="131"/>
        <end position="200"/>
    </location>
</feature>
<reference evidence="2" key="1">
    <citation type="submission" date="2020-11" db="EMBL/GenBank/DDBJ databases">
        <authorList>
            <consortium name="DOE Joint Genome Institute"/>
            <person name="Ahrendt S."/>
            <person name="Riley R."/>
            <person name="Andreopoulos W."/>
            <person name="Labutti K."/>
            <person name="Pangilinan J."/>
            <person name="Ruiz-Duenas F.J."/>
            <person name="Barrasa J.M."/>
            <person name="Sanchez-Garcia M."/>
            <person name="Camarero S."/>
            <person name="Miyauchi S."/>
            <person name="Serrano A."/>
            <person name="Linde D."/>
            <person name="Babiker R."/>
            <person name="Drula E."/>
            <person name="Ayuso-Fernandez I."/>
            <person name="Pacheco R."/>
            <person name="Padilla G."/>
            <person name="Ferreira P."/>
            <person name="Barriuso J."/>
            <person name="Kellner H."/>
            <person name="Castanera R."/>
            <person name="Alfaro M."/>
            <person name="Ramirez L."/>
            <person name="Pisabarro A.G."/>
            <person name="Kuo A."/>
            <person name="Tritt A."/>
            <person name="Lipzen A."/>
            <person name="He G."/>
            <person name="Yan M."/>
            <person name="Ng V."/>
            <person name="Cullen D."/>
            <person name="Martin F."/>
            <person name="Rosso M.-N."/>
            <person name="Henrissat B."/>
            <person name="Hibbett D."/>
            <person name="Martinez A.T."/>
            <person name="Grigoriev I.V."/>
        </authorList>
    </citation>
    <scope>NUCLEOTIDE SEQUENCE</scope>
    <source>
        <strain evidence="2">MF-IS2</strain>
    </source>
</reference>
<dbReference type="PANTHER" id="PTHR28094:SF1">
    <property type="entry name" value="MEIOTICALLY UP-REGULATED GENE 113 PROTEIN"/>
    <property type="match status" value="1"/>
</dbReference>
<dbReference type="InterPro" id="IPR053006">
    <property type="entry name" value="Meiosis_regulatory"/>
</dbReference>
<feature type="compositionally biased region" description="Pro residues" evidence="1">
    <location>
        <begin position="30"/>
        <end position="43"/>
    </location>
</feature>
<dbReference type="AlphaFoldDB" id="A0A9P6C1D8"/>
<dbReference type="EMBL" id="MU151164">
    <property type="protein sequence ID" value="KAF9448341.1"/>
    <property type="molecule type" value="Genomic_DNA"/>
</dbReference>
<dbReference type="Pfam" id="PF13455">
    <property type="entry name" value="MUG113"/>
    <property type="match status" value="1"/>
</dbReference>
<feature type="region of interest" description="Disordered" evidence="1">
    <location>
        <begin position="25"/>
        <end position="59"/>
    </location>
</feature>
<sequence length="460" mass="50178">MPESRDLKDKAGYLINKFVDIYHEAKNKPTVPPKPTSKPPKPSRPSAESIEPPRPSDFNHLTAAFNGLSISNPSTPVAAQSGPGFIGGFHVAAASSAPALNSPSLPTMPVPDTSLTMQYAMQRPDYTEFVDIPLPPFTPQKPPQPYSSVSPVPNMSTGSPPATNPTGPSLSATPIRPTTSGNGSVSQPSTPSGKSGQVQCAGITKAGKQCTRQVKTDLAGDDAEDGEENILRFCHQHATEVLAPSGYYARKTGKWVIFEEWIPGYLQASTRASLRAEMEKSKSARDVPGYIYTFEIRDPDAPKTIKLKVGRAVNLVKRIDQWGKQCGSKEQVLRGFYPGNVEEDEGSLMKGRVQAGEKAAWCHRLERLIHIELADLVSTCVYLEPGWPKMETSSSPSAVSKLKANGTGNGSNKPCPDCGSAHKEIFEFRRWEKGRFKGKEWEQIVKPVVERWGKFVDLYV</sequence>
<dbReference type="OrthoDB" id="2417614at2759"/>
<keyword evidence="3" id="KW-1185">Reference proteome</keyword>
<feature type="region of interest" description="Disordered" evidence="1">
    <location>
        <begin position="392"/>
        <end position="414"/>
    </location>
</feature>